<dbReference type="OrthoDB" id="5034579at2759"/>
<organism evidence="9 10">
    <name type="scientific">Stichopus japonicus</name>
    <name type="common">Sea cucumber</name>
    <dbReference type="NCBI Taxonomy" id="307972"/>
    <lineage>
        <taxon>Eukaryota</taxon>
        <taxon>Metazoa</taxon>
        <taxon>Echinodermata</taxon>
        <taxon>Eleutherozoa</taxon>
        <taxon>Echinozoa</taxon>
        <taxon>Holothuroidea</taxon>
        <taxon>Aspidochirotacea</taxon>
        <taxon>Aspidochirotida</taxon>
        <taxon>Stichopodidae</taxon>
        <taxon>Apostichopus</taxon>
    </lineage>
</organism>
<evidence type="ECO:0000256" key="6">
    <source>
        <dbReference type="RuleBase" id="RU003737"/>
    </source>
</evidence>
<name>A0A2G8JF96_STIJA</name>
<keyword evidence="3" id="KW-0663">Pyridoxal phosphate</keyword>
<evidence type="ECO:0000256" key="5">
    <source>
        <dbReference type="ARBA" id="ARBA00037173"/>
    </source>
</evidence>
<sequence>MDRHFAVYKDNDAMIDVIRRCTKETSFYKSSKDAFYVMDLGYLVRTVDEWKQLLPGVHPCYAVKANGDPALLNLMSKMNFGFDCASKDEIQQMLELGVNPSRIVYSHPRKQPSNLRYASSVGVDLTVFDDEDELHKIKEIAPNMKLLLRLSTRGLGILTTDALPGKYGCPKKDSAKLLAIAKKLNLKVTGVSFHIGVSIKTPDVYSSALKQAKLVFSEARDLGFEMKVLDIGGGFPAATTTNFCSLGFDKVAGAIAKSLKEEFGDDNNVLVFAEPGTHFSMPSAALVVNIIGKRTRNQEDSEPTESPNKDEPEIEYFINDGKFQSFVMYVMLPYVQPVVKPVDQKHTDSPLKSCRVWGQTLAREDLVVENGELPEMSTGEWLYFTDMGAYSAVLGSNFNGFPLPTVHHYISESMKKRLDELVSGGAFGEINFCV</sequence>
<keyword evidence="4" id="KW-0456">Lyase</keyword>
<comment type="caution">
    <text evidence="9">The sequence shown here is derived from an EMBL/GenBank/DDBJ whole genome shotgun (WGS) entry which is preliminary data.</text>
</comment>
<reference evidence="9 10" key="1">
    <citation type="journal article" date="2017" name="PLoS Biol.">
        <title>The sea cucumber genome provides insights into morphological evolution and visceral regeneration.</title>
        <authorList>
            <person name="Zhang X."/>
            <person name="Sun L."/>
            <person name="Yuan J."/>
            <person name="Sun Y."/>
            <person name="Gao Y."/>
            <person name="Zhang L."/>
            <person name="Li S."/>
            <person name="Dai H."/>
            <person name="Hamel J.F."/>
            <person name="Liu C."/>
            <person name="Yu Y."/>
            <person name="Liu S."/>
            <person name="Lin W."/>
            <person name="Guo K."/>
            <person name="Jin S."/>
            <person name="Xu P."/>
            <person name="Storey K.B."/>
            <person name="Huan P."/>
            <person name="Zhang T."/>
            <person name="Zhou Y."/>
            <person name="Zhang J."/>
            <person name="Lin C."/>
            <person name="Li X."/>
            <person name="Xing L."/>
            <person name="Huo D."/>
            <person name="Sun M."/>
            <person name="Wang L."/>
            <person name="Mercier A."/>
            <person name="Li F."/>
            <person name="Yang H."/>
            <person name="Xiang J."/>
        </authorList>
    </citation>
    <scope>NUCLEOTIDE SEQUENCE [LARGE SCALE GENOMIC DNA]</scope>
    <source>
        <strain evidence="9">Shaxun</strain>
        <tissue evidence="9">Muscle</tissue>
    </source>
</reference>
<dbReference type="GO" id="GO:0033387">
    <property type="term" value="P:putrescine biosynthetic process from arginine, via ornithine"/>
    <property type="evidence" value="ECO:0007669"/>
    <property type="project" value="TreeGrafter"/>
</dbReference>
<dbReference type="FunFam" id="3.20.20.10:FF:000005">
    <property type="entry name" value="Ornithine decarboxylase"/>
    <property type="match status" value="1"/>
</dbReference>
<proteinExistence type="inferred from homology"/>
<dbReference type="CDD" id="cd00622">
    <property type="entry name" value="PLPDE_III_ODC"/>
    <property type="match status" value="1"/>
</dbReference>
<dbReference type="InterPro" id="IPR029066">
    <property type="entry name" value="PLP-binding_barrel"/>
</dbReference>
<dbReference type="InterPro" id="IPR022644">
    <property type="entry name" value="De-COase2_N"/>
</dbReference>
<dbReference type="SUPFAM" id="SSF50621">
    <property type="entry name" value="Alanine racemase C-terminal domain-like"/>
    <property type="match status" value="1"/>
</dbReference>
<feature type="domain" description="Orn/DAP/Arg decarboxylase 2 C-terminal" evidence="7">
    <location>
        <begin position="35"/>
        <end position="388"/>
    </location>
</feature>
<dbReference type="PRINTS" id="PR01179">
    <property type="entry name" value="ODADCRBXLASE"/>
</dbReference>
<dbReference type="Gene3D" id="3.20.20.10">
    <property type="entry name" value="Alanine racemase"/>
    <property type="match status" value="1"/>
</dbReference>
<dbReference type="Proteomes" id="UP000230750">
    <property type="component" value="Unassembled WGS sequence"/>
</dbReference>
<dbReference type="Gene3D" id="2.40.37.10">
    <property type="entry name" value="Lyase, Ornithine Decarboxylase, Chain A, domain 1"/>
    <property type="match status" value="1"/>
</dbReference>
<feature type="domain" description="Orn/DAP/Arg decarboxylase 2 N-terminal" evidence="8">
    <location>
        <begin position="42"/>
        <end position="279"/>
    </location>
</feature>
<dbReference type="GO" id="GO:0004586">
    <property type="term" value="F:ornithine decarboxylase activity"/>
    <property type="evidence" value="ECO:0007669"/>
    <property type="project" value="TreeGrafter"/>
</dbReference>
<dbReference type="PANTHER" id="PTHR11482:SF6">
    <property type="entry name" value="ORNITHINE DECARBOXYLASE 1-RELATED"/>
    <property type="match status" value="1"/>
</dbReference>
<dbReference type="InterPro" id="IPR009006">
    <property type="entry name" value="Ala_racemase/Decarboxylase_C"/>
</dbReference>
<comment type="cofactor">
    <cofactor evidence="1">
        <name>pyridoxal 5'-phosphate</name>
        <dbReference type="ChEBI" id="CHEBI:597326"/>
    </cofactor>
</comment>
<dbReference type="Pfam" id="PF02784">
    <property type="entry name" value="Orn_Arg_deC_N"/>
    <property type="match status" value="1"/>
</dbReference>
<dbReference type="AlphaFoldDB" id="A0A2G8JF96"/>
<evidence type="ECO:0000259" key="7">
    <source>
        <dbReference type="Pfam" id="PF00278"/>
    </source>
</evidence>
<dbReference type="InterPro" id="IPR002433">
    <property type="entry name" value="Orn_de-COase"/>
</dbReference>
<dbReference type="InterPro" id="IPR022643">
    <property type="entry name" value="De-COase2_C"/>
</dbReference>
<dbReference type="EMBL" id="MRZV01002183">
    <property type="protein sequence ID" value="PIK34410.1"/>
    <property type="molecule type" value="Genomic_DNA"/>
</dbReference>
<dbReference type="GO" id="GO:0005737">
    <property type="term" value="C:cytoplasm"/>
    <property type="evidence" value="ECO:0007669"/>
    <property type="project" value="TreeGrafter"/>
</dbReference>
<dbReference type="Pfam" id="PF00278">
    <property type="entry name" value="Orn_DAP_Arg_deC"/>
    <property type="match status" value="1"/>
</dbReference>
<gene>
    <name evidence="9" type="ORF">BSL78_28765</name>
</gene>
<keyword evidence="10" id="KW-1185">Reference proteome</keyword>
<dbReference type="InterPro" id="IPR000183">
    <property type="entry name" value="Orn/DAP/Arg_de-COase"/>
</dbReference>
<comment type="function">
    <text evidence="5">Catalyzes the first and rate-limiting step of polyamine biosynthesis that converts ornithine into putrescine, which is the precursor for the polyamines, spermidine and spermine. Polyamines are essential for cell proliferation and are implicated in cellular processes, ranging from DNA replication to apoptosis.</text>
</comment>
<evidence type="ECO:0000313" key="10">
    <source>
        <dbReference type="Proteomes" id="UP000230750"/>
    </source>
</evidence>
<dbReference type="PRINTS" id="PR01182">
    <property type="entry name" value="ORNDCRBXLASE"/>
</dbReference>
<accession>A0A2G8JF96</accession>
<dbReference type="InterPro" id="IPR022657">
    <property type="entry name" value="De-COase2_CS"/>
</dbReference>
<evidence type="ECO:0000256" key="1">
    <source>
        <dbReference type="ARBA" id="ARBA00001933"/>
    </source>
</evidence>
<protein>
    <submittedName>
        <fullName evidence="9">Putative ornithine decarboxylase-like</fullName>
    </submittedName>
</protein>
<evidence type="ECO:0000259" key="8">
    <source>
        <dbReference type="Pfam" id="PF02784"/>
    </source>
</evidence>
<evidence type="ECO:0000256" key="3">
    <source>
        <dbReference type="ARBA" id="ARBA00022898"/>
    </source>
</evidence>
<dbReference type="SUPFAM" id="SSF51419">
    <property type="entry name" value="PLP-binding barrel"/>
    <property type="match status" value="1"/>
</dbReference>
<evidence type="ECO:0000256" key="2">
    <source>
        <dbReference type="ARBA" id="ARBA00008872"/>
    </source>
</evidence>
<evidence type="ECO:0000313" key="9">
    <source>
        <dbReference type="EMBL" id="PIK34410.1"/>
    </source>
</evidence>
<evidence type="ECO:0000256" key="4">
    <source>
        <dbReference type="ARBA" id="ARBA00023239"/>
    </source>
</evidence>
<comment type="similarity">
    <text evidence="2 6">Belongs to the Orn/Lys/Arg decarboxylase class-II family.</text>
</comment>
<dbReference type="STRING" id="307972.A0A2G8JF96"/>
<dbReference type="PROSITE" id="PS00879">
    <property type="entry name" value="ODR_DC_2_2"/>
    <property type="match status" value="1"/>
</dbReference>
<dbReference type="PANTHER" id="PTHR11482">
    <property type="entry name" value="ARGININE/DIAMINOPIMELATE/ORNITHINE DECARBOXYLASE"/>
    <property type="match status" value="1"/>
</dbReference>